<dbReference type="EMBL" id="JBBNAG010000001">
    <property type="protein sequence ID" value="KAK9166631.1"/>
    <property type="molecule type" value="Genomic_DNA"/>
</dbReference>
<proteinExistence type="predicted"/>
<comment type="caution">
    <text evidence="2">The sequence shown here is derived from an EMBL/GenBank/DDBJ whole genome shotgun (WGS) entry which is preliminary data.</text>
</comment>
<dbReference type="AlphaFoldDB" id="A0AAP0Q853"/>
<protein>
    <submittedName>
        <fullName evidence="2">Uncharacterized protein</fullName>
    </submittedName>
</protein>
<name>A0AAP0Q853_9MAGN</name>
<accession>A0AAP0Q853</accession>
<feature type="region of interest" description="Disordered" evidence="1">
    <location>
        <begin position="1"/>
        <end position="24"/>
    </location>
</feature>
<evidence type="ECO:0000256" key="1">
    <source>
        <dbReference type="SAM" id="MobiDB-lite"/>
    </source>
</evidence>
<gene>
    <name evidence="2" type="ORF">Scep_001822</name>
</gene>
<dbReference type="Proteomes" id="UP001419268">
    <property type="component" value="Unassembled WGS sequence"/>
</dbReference>
<organism evidence="2 3">
    <name type="scientific">Stephania cephalantha</name>
    <dbReference type="NCBI Taxonomy" id="152367"/>
    <lineage>
        <taxon>Eukaryota</taxon>
        <taxon>Viridiplantae</taxon>
        <taxon>Streptophyta</taxon>
        <taxon>Embryophyta</taxon>
        <taxon>Tracheophyta</taxon>
        <taxon>Spermatophyta</taxon>
        <taxon>Magnoliopsida</taxon>
        <taxon>Ranunculales</taxon>
        <taxon>Menispermaceae</taxon>
        <taxon>Menispermoideae</taxon>
        <taxon>Cissampelideae</taxon>
        <taxon>Stephania</taxon>
    </lineage>
</organism>
<reference evidence="2 3" key="1">
    <citation type="submission" date="2024-01" db="EMBL/GenBank/DDBJ databases">
        <title>Genome assemblies of Stephania.</title>
        <authorList>
            <person name="Yang L."/>
        </authorList>
    </citation>
    <scope>NUCLEOTIDE SEQUENCE [LARGE SCALE GENOMIC DNA]</scope>
    <source>
        <strain evidence="2">JXDWG</strain>
        <tissue evidence="2">Leaf</tissue>
    </source>
</reference>
<sequence length="179" mass="20195">MEERRKFSNEENDPMTSKELNEDSYEVPQEQCLLSWHLSFSLSWASRDGMEERRKFSNEENDPMTSKELNEDSYEIHIHPASGKPFLGHIQMRNTGTQGGEKSLGICKSKYHILVKFEPFPKLPPCLHMDRNLDLDALHIAPFAATTGISFAFFPLASKIFSSPGCLLPAHGFSSSSKG</sequence>
<evidence type="ECO:0000313" key="2">
    <source>
        <dbReference type="EMBL" id="KAK9166631.1"/>
    </source>
</evidence>
<keyword evidence="3" id="KW-1185">Reference proteome</keyword>
<evidence type="ECO:0000313" key="3">
    <source>
        <dbReference type="Proteomes" id="UP001419268"/>
    </source>
</evidence>